<evidence type="ECO:0000256" key="1">
    <source>
        <dbReference type="SAM" id="MobiDB-lite"/>
    </source>
</evidence>
<protein>
    <submittedName>
        <fullName evidence="2">Uncharacterized protein</fullName>
    </submittedName>
</protein>
<dbReference type="EMBL" id="FCNL01000040">
    <property type="protein sequence ID" value="CVI24444.1"/>
    <property type="molecule type" value="Genomic_DNA"/>
</dbReference>
<feature type="region of interest" description="Disordered" evidence="1">
    <location>
        <begin position="33"/>
        <end position="64"/>
    </location>
</feature>
<accession>A0A822V5J0</accession>
<comment type="caution">
    <text evidence="2">The sequence shown here is derived from an EMBL/GenBank/DDBJ whole genome shotgun (WGS) entry which is preliminary data.</text>
</comment>
<name>A0A822V5J0_AGRTU</name>
<reference evidence="2 3" key="1">
    <citation type="submission" date="2016-01" db="EMBL/GenBank/DDBJ databases">
        <authorList>
            <person name="Regsiter A."/>
            <person name="william w."/>
        </authorList>
    </citation>
    <scope>NUCLEOTIDE SEQUENCE [LARGE SCALE GENOMIC DNA]</scope>
    <source>
        <strain evidence="2 3">B6</strain>
    </source>
</reference>
<gene>
    <name evidence="2" type="ORF">AGR4A_pAt10127</name>
</gene>
<dbReference type="AlphaFoldDB" id="A0A822V5J0"/>
<proteinExistence type="predicted"/>
<dbReference type="Proteomes" id="UP000192074">
    <property type="component" value="Unassembled WGS sequence"/>
</dbReference>
<organism evidence="2 3">
    <name type="scientific">Agrobacterium tumefaciens str. B6</name>
    <dbReference type="NCBI Taxonomy" id="1183423"/>
    <lineage>
        <taxon>Bacteria</taxon>
        <taxon>Pseudomonadati</taxon>
        <taxon>Pseudomonadota</taxon>
        <taxon>Alphaproteobacteria</taxon>
        <taxon>Hyphomicrobiales</taxon>
        <taxon>Rhizobiaceae</taxon>
        <taxon>Rhizobium/Agrobacterium group</taxon>
        <taxon>Agrobacterium</taxon>
        <taxon>Agrobacterium tumefaciens complex</taxon>
    </lineage>
</organism>
<evidence type="ECO:0000313" key="2">
    <source>
        <dbReference type="EMBL" id="CVI24444.1"/>
    </source>
</evidence>
<feature type="compositionally biased region" description="Polar residues" evidence="1">
    <location>
        <begin position="43"/>
        <end position="55"/>
    </location>
</feature>
<evidence type="ECO:0000313" key="3">
    <source>
        <dbReference type="Proteomes" id="UP000192074"/>
    </source>
</evidence>
<sequence length="64" mass="7070">MLLWKACSSAHYWAREGEIDVVCIYEIENSKIAKGDSRRASPECTSSPSRSTAQQAPFARPANP</sequence>